<reference evidence="1" key="1">
    <citation type="journal article" date="2021" name="New Phytol.">
        <title>Evolutionary innovations through gain and loss of genes in the ectomycorrhizal Boletales.</title>
        <authorList>
            <person name="Wu G."/>
            <person name="Miyauchi S."/>
            <person name="Morin E."/>
            <person name="Kuo A."/>
            <person name="Drula E."/>
            <person name="Varga T."/>
            <person name="Kohler A."/>
            <person name="Feng B."/>
            <person name="Cao Y."/>
            <person name="Lipzen A."/>
            <person name="Daum C."/>
            <person name="Hundley H."/>
            <person name="Pangilinan J."/>
            <person name="Johnson J."/>
            <person name="Barry K."/>
            <person name="LaButti K."/>
            <person name="Ng V."/>
            <person name="Ahrendt S."/>
            <person name="Min B."/>
            <person name="Choi I.G."/>
            <person name="Park H."/>
            <person name="Plett J.M."/>
            <person name="Magnuson J."/>
            <person name="Spatafora J.W."/>
            <person name="Nagy L.G."/>
            <person name="Henrissat B."/>
            <person name="Grigoriev I.V."/>
            <person name="Yang Z.L."/>
            <person name="Xu J."/>
            <person name="Martin F.M."/>
        </authorList>
    </citation>
    <scope>NUCLEOTIDE SEQUENCE</scope>
    <source>
        <strain evidence="1">KUC20120723A-06</strain>
    </source>
</reference>
<organism evidence="1 2">
    <name type="scientific">Leucogyrophana mollusca</name>
    <dbReference type="NCBI Taxonomy" id="85980"/>
    <lineage>
        <taxon>Eukaryota</taxon>
        <taxon>Fungi</taxon>
        <taxon>Dikarya</taxon>
        <taxon>Basidiomycota</taxon>
        <taxon>Agaricomycotina</taxon>
        <taxon>Agaricomycetes</taxon>
        <taxon>Agaricomycetidae</taxon>
        <taxon>Boletales</taxon>
        <taxon>Boletales incertae sedis</taxon>
        <taxon>Leucogyrophana</taxon>
    </lineage>
</organism>
<comment type="caution">
    <text evidence="1">The sequence shown here is derived from an EMBL/GenBank/DDBJ whole genome shotgun (WGS) entry which is preliminary data.</text>
</comment>
<gene>
    <name evidence="1" type="ORF">BV22DRAFT_1040608</name>
</gene>
<dbReference type="EMBL" id="MU266635">
    <property type="protein sequence ID" value="KAH7919730.1"/>
    <property type="molecule type" value="Genomic_DNA"/>
</dbReference>
<protein>
    <submittedName>
        <fullName evidence="1">Uncharacterized protein</fullName>
    </submittedName>
</protein>
<evidence type="ECO:0000313" key="1">
    <source>
        <dbReference type="EMBL" id="KAH7919730.1"/>
    </source>
</evidence>
<evidence type="ECO:0000313" key="2">
    <source>
        <dbReference type="Proteomes" id="UP000790709"/>
    </source>
</evidence>
<accession>A0ACB8B2F9</accession>
<keyword evidence="2" id="KW-1185">Reference proteome</keyword>
<dbReference type="Proteomes" id="UP000790709">
    <property type="component" value="Unassembled WGS sequence"/>
</dbReference>
<name>A0ACB8B2F9_9AGAM</name>
<sequence>MPRLAVSRSFTPVVALAAFAVITGVFMGHSLAAYGGCDSVSSRLSRWAGFHSPTPPSAIQTPTHTIPPFVPDSEELDLETLRDMAARTRGFYVRDYSLYLGWNNMRYIIEASLLHGALLNRTLLIPSFVYARACEFDNAVCAQYATMVNRGDAVHRDDWRELPIDQQMGWRIPITLMFNITHLRRTHSVMLISEYLRLHDLPVELESTDGQWDMANYFRGEVPLSLFAIKNDLYEPSNINRVDMIPDDIKARGRQCPDDGDEPDCADESWSAMLKSPIYLSLEAALPSDKSLLDWDAAREVLKQAERDTSTDESMERTLNENGWEVLYTYDGALGMEFVQNVVHPIRQVAPRDSLRGFQEEYGQVHTDIILLMGEVHVGRKPGALRFTKPENRDKYSNMVLHEFQPTSNVIELAEILDVRMTELTGGRMWMAAHMRRGDFATLHWVMEEDFGQHLERIKQRLANGRAILQSLDGDTLMSYAVPNITVDRSILQRDPPRDGDKYYIGTDERLQDNLAYLRTQGAVLMSDLLTIEDRRRFGWQLMLTDVNGLGAHTFMAMR</sequence>
<proteinExistence type="predicted"/>